<evidence type="ECO:0000313" key="3">
    <source>
        <dbReference type="Proteomes" id="UP000784294"/>
    </source>
</evidence>
<feature type="region of interest" description="Disordered" evidence="1">
    <location>
        <begin position="50"/>
        <end position="69"/>
    </location>
</feature>
<evidence type="ECO:0000256" key="1">
    <source>
        <dbReference type="SAM" id="MobiDB-lite"/>
    </source>
</evidence>
<name>A0A3S5AZZ1_9PLAT</name>
<keyword evidence="3" id="KW-1185">Reference proteome</keyword>
<gene>
    <name evidence="2" type="ORF">PXEA_LOCUS26241</name>
</gene>
<dbReference type="EMBL" id="CAAALY010244689">
    <property type="protein sequence ID" value="VEL32801.1"/>
    <property type="molecule type" value="Genomic_DNA"/>
</dbReference>
<sequence length="347" mass="37848">MAILTDDADYDVDDTSLNVPCPRSYSGNDDANDGLRTSCDCANDSPLTDAAGTMSGNVPSQRSDAGYHHKSSRTEETVLGCFCSTTSFCLSGQVVKSSDKLFPTHPFSDPFYYSQLCVLPSGLTQPQPIPEQQYSLPFTHIRLPYPSLRPASPALSLDTLATCTATFVPVCRAFTPASSPLDDHIEAILPKYPWLNSTCPTSSHILAASPQPPISSRPCQLPVSLGLSPNSPKSLVTSSTWQTPSVSWSDAAPDLASHDEVMQQLELRRRRIFADNLMLPGLATPWQGPVGPTVSSVHLDDVVCRQKQLKVENDGEKEARKEENMLVCHDEEDNKAPYEDLDAEYSQ</sequence>
<reference evidence="2" key="1">
    <citation type="submission" date="2018-11" db="EMBL/GenBank/DDBJ databases">
        <authorList>
            <consortium name="Pathogen Informatics"/>
        </authorList>
    </citation>
    <scope>NUCLEOTIDE SEQUENCE</scope>
</reference>
<feature type="compositionally biased region" description="Polar residues" evidence="1">
    <location>
        <begin position="54"/>
        <end position="63"/>
    </location>
</feature>
<dbReference type="Proteomes" id="UP000784294">
    <property type="component" value="Unassembled WGS sequence"/>
</dbReference>
<evidence type="ECO:0000313" key="2">
    <source>
        <dbReference type="EMBL" id="VEL32801.1"/>
    </source>
</evidence>
<feature type="region of interest" description="Disordered" evidence="1">
    <location>
        <begin position="313"/>
        <end position="347"/>
    </location>
</feature>
<organism evidence="2 3">
    <name type="scientific">Protopolystoma xenopodis</name>
    <dbReference type="NCBI Taxonomy" id="117903"/>
    <lineage>
        <taxon>Eukaryota</taxon>
        <taxon>Metazoa</taxon>
        <taxon>Spiralia</taxon>
        <taxon>Lophotrochozoa</taxon>
        <taxon>Platyhelminthes</taxon>
        <taxon>Monogenea</taxon>
        <taxon>Polyopisthocotylea</taxon>
        <taxon>Polystomatidea</taxon>
        <taxon>Polystomatidae</taxon>
        <taxon>Protopolystoma</taxon>
    </lineage>
</organism>
<protein>
    <submittedName>
        <fullName evidence="2">Uncharacterized protein</fullName>
    </submittedName>
</protein>
<dbReference type="AlphaFoldDB" id="A0A3S5AZZ1"/>
<proteinExistence type="predicted"/>
<comment type="caution">
    <text evidence="2">The sequence shown here is derived from an EMBL/GenBank/DDBJ whole genome shotgun (WGS) entry which is preliminary data.</text>
</comment>
<accession>A0A3S5AZZ1</accession>
<feature type="compositionally biased region" description="Basic and acidic residues" evidence="1">
    <location>
        <begin position="313"/>
        <end position="338"/>
    </location>
</feature>